<keyword evidence="3" id="KW-0238">DNA-binding</keyword>
<keyword evidence="5" id="KW-0539">Nucleus</keyword>
<dbReference type="GO" id="GO:0000981">
    <property type="term" value="F:DNA-binding transcription factor activity, RNA polymerase II-specific"/>
    <property type="evidence" value="ECO:0007669"/>
    <property type="project" value="InterPro"/>
</dbReference>
<reference evidence="9 10" key="1">
    <citation type="submission" date="2017-04" db="EMBL/GenBank/DDBJ databases">
        <title>Genome sequencing of [Candida] sorbophila.</title>
        <authorList>
            <person name="Ahn J.O."/>
        </authorList>
    </citation>
    <scope>NUCLEOTIDE SEQUENCE [LARGE SCALE GENOMIC DNA]</scope>
    <source>
        <strain evidence="9 10">DS02</strain>
    </source>
</reference>
<evidence type="ECO:0000256" key="4">
    <source>
        <dbReference type="ARBA" id="ARBA00023163"/>
    </source>
</evidence>
<evidence type="ECO:0000313" key="10">
    <source>
        <dbReference type="Proteomes" id="UP000238350"/>
    </source>
</evidence>
<dbReference type="SMART" id="SM00066">
    <property type="entry name" value="GAL4"/>
    <property type="match status" value="1"/>
</dbReference>
<evidence type="ECO:0000259" key="8">
    <source>
        <dbReference type="PROSITE" id="PS50048"/>
    </source>
</evidence>
<dbReference type="PANTHER" id="PTHR31845">
    <property type="entry name" value="FINGER DOMAIN PROTEIN, PUTATIVE-RELATED"/>
    <property type="match status" value="1"/>
</dbReference>
<dbReference type="GO" id="GO:0000976">
    <property type="term" value="F:transcription cis-regulatory region binding"/>
    <property type="evidence" value="ECO:0007669"/>
    <property type="project" value="TreeGrafter"/>
</dbReference>
<dbReference type="InterPro" id="IPR036864">
    <property type="entry name" value="Zn2-C6_fun-type_DNA-bd_sf"/>
</dbReference>
<dbReference type="Pfam" id="PF00172">
    <property type="entry name" value="Zn_clus"/>
    <property type="match status" value="1"/>
</dbReference>
<feature type="region of interest" description="Disordered" evidence="7">
    <location>
        <begin position="609"/>
        <end position="636"/>
    </location>
</feature>
<name>A0A2T0FGL8_9ASCO</name>
<evidence type="ECO:0000256" key="5">
    <source>
        <dbReference type="ARBA" id="ARBA00023242"/>
    </source>
</evidence>
<organism evidence="9 10">
    <name type="scientific">Wickerhamiella sorbophila</name>
    <dbReference type="NCBI Taxonomy" id="45607"/>
    <lineage>
        <taxon>Eukaryota</taxon>
        <taxon>Fungi</taxon>
        <taxon>Dikarya</taxon>
        <taxon>Ascomycota</taxon>
        <taxon>Saccharomycotina</taxon>
        <taxon>Dipodascomycetes</taxon>
        <taxon>Dipodascales</taxon>
        <taxon>Trichomonascaceae</taxon>
        <taxon>Wickerhamiella</taxon>
    </lineage>
</organism>
<comment type="caution">
    <text evidence="9">The sequence shown here is derived from an EMBL/GenBank/DDBJ whole genome shotgun (WGS) entry which is preliminary data.</text>
</comment>
<dbReference type="GO" id="GO:0005634">
    <property type="term" value="C:nucleus"/>
    <property type="evidence" value="ECO:0007669"/>
    <property type="project" value="UniProtKB-SubCell"/>
</dbReference>
<evidence type="ECO:0000256" key="7">
    <source>
        <dbReference type="SAM" id="MobiDB-lite"/>
    </source>
</evidence>
<dbReference type="RefSeq" id="XP_024664070.1">
    <property type="nucleotide sequence ID" value="XM_024808302.1"/>
</dbReference>
<keyword evidence="4" id="KW-0804">Transcription</keyword>
<dbReference type="EMBL" id="NDIQ01000001">
    <property type="protein sequence ID" value="PRT54124.1"/>
    <property type="molecule type" value="Genomic_DNA"/>
</dbReference>
<evidence type="ECO:0000256" key="6">
    <source>
        <dbReference type="SAM" id="Coils"/>
    </source>
</evidence>
<dbReference type="Gene3D" id="4.10.240.10">
    <property type="entry name" value="Zn(2)-C6 fungal-type DNA-binding domain"/>
    <property type="match status" value="1"/>
</dbReference>
<keyword evidence="2" id="KW-0805">Transcription regulation</keyword>
<dbReference type="InterPro" id="IPR001138">
    <property type="entry name" value="Zn2Cys6_DnaBD"/>
</dbReference>
<keyword evidence="6" id="KW-0175">Coiled coil</keyword>
<dbReference type="GO" id="GO:0008270">
    <property type="term" value="F:zinc ion binding"/>
    <property type="evidence" value="ECO:0007669"/>
    <property type="project" value="InterPro"/>
</dbReference>
<evidence type="ECO:0000256" key="3">
    <source>
        <dbReference type="ARBA" id="ARBA00023125"/>
    </source>
</evidence>
<keyword evidence="10" id="KW-1185">Reference proteome</keyword>
<proteinExistence type="predicted"/>
<feature type="domain" description="Zn(2)-C6 fungal-type" evidence="8">
    <location>
        <begin position="15"/>
        <end position="46"/>
    </location>
</feature>
<dbReference type="SUPFAM" id="SSF57701">
    <property type="entry name" value="Zn2/Cys6 DNA-binding domain"/>
    <property type="match status" value="1"/>
</dbReference>
<gene>
    <name evidence="9" type="ORF">B9G98_01744</name>
</gene>
<dbReference type="CDD" id="cd12148">
    <property type="entry name" value="fungal_TF_MHR"/>
    <property type="match status" value="1"/>
</dbReference>
<evidence type="ECO:0000256" key="2">
    <source>
        <dbReference type="ARBA" id="ARBA00023015"/>
    </source>
</evidence>
<dbReference type="InterPro" id="IPR051089">
    <property type="entry name" value="prtT"/>
</dbReference>
<evidence type="ECO:0000313" key="9">
    <source>
        <dbReference type="EMBL" id="PRT54124.1"/>
    </source>
</evidence>
<evidence type="ECO:0000256" key="1">
    <source>
        <dbReference type="ARBA" id="ARBA00004123"/>
    </source>
</evidence>
<dbReference type="STRING" id="45607.A0A2T0FGL8"/>
<sequence length="698" mass="78125">MSASSTVDNSVRRVACVGCRQQKVRCTGDRDGPCERCAKRNIACVIDVEYKRTAKRKRMQQLETEMEELRKQIAEEKANATVVTANTSDSTPEAHEAHQRVFAVPDGLPRASWTPPVSRSVTPLYKDGDDLQGINLACSAKQYSETTLEPDVIGKLFTEYVKFYHPILPVVDVSQGPEALYNLSIPLFWSIMAVASRRCFEGVLLTKLSTIQKSCLAEVAVSPVIRNGPSGSRFNLPSVYAVQAFLICTLWPLPTSSINADSSWNTSAIAYSTAMRAGLHFPGYERDFSRISRSSDVTASAKKSEQCATWLATTAVAQLVAGMFGFPSIVTFNKVQDYKAFDVPPAIVQLYSIESLAREIQESLSTYGKSLLSDALGQRMSLSRLLSSRLDELEAQLEGELNDMTLFNLLAVRVGLYSYYFFRSKDVEPRETQKGFLAAYNASLCLMDHVVKASQRNENFMLYMPQVYVQILWQASVIVARLYYSGWSSLFDKRRGKELYFTVADLLGRASVLEHDVAFRAAEIMTQMWQVFSVMAADKKPAVIDAKVTIGTRGSASVFFDCLWTMRSECEILSQAPTELVHRKSVSGDIHALDKISQHATSAIRQQPLRNRKTTFRQPNPSFSPQQAPATSPHGTLLASTMNHAVSEWKTPPEYSTTDSTTRTPELDWDTREVWKDVDYMMDDFGFQMDDFMRLPGH</sequence>
<protein>
    <submittedName>
        <fullName evidence="9">Regulatory protein LEU3</fullName>
    </submittedName>
</protein>
<dbReference type="PROSITE" id="PS50048">
    <property type="entry name" value="ZN2_CY6_FUNGAL_2"/>
    <property type="match status" value="1"/>
</dbReference>
<comment type="subcellular location">
    <subcellularLocation>
        <location evidence="1">Nucleus</location>
    </subcellularLocation>
</comment>
<dbReference type="PROSITE" id="PS00463">
    <property type="entry name" value="ZN2_CY6_FUNGAL_1"/>
    <property type="match status" value="1"/>
</dbReference>
<dbReference type="Proteomes" id="UP000238350">
    <property type="component" value="Unassembled WGS sequence"/>
</dbReference>
<accession>A0A2T0FGL8</accession>
<dbReference type="AlphaFoldDB" id="A0A2T0FGL8"/>
<dbReference type="GeneID" id="36515493"/>
<dbReference type="CDD" id="cd00067">
    <property type="entry name" value="GAL4"/>
    <property type="match status" value="1"/>
</dbReference>
<dbReference type="PANTHER" id="PTHR31845:SF21">
    <property type="entry name" value="REGULATORY PROTEIN LEU3"/>
    <property type="match status" value="1"/>
</dbReference>
<feature type="compositionally biased region" description="Polar residues" evidence="7">
    <location>
        <begin position="616"/>
        <end position="636"/>
    </location>
</feature>
<dbReference type="OrthoDB" id="2341546at2759"/>
<feature type="coiled-coil region" evidence="6">
    <location>
        <begin position="52"/>
        <end position="86"/>
    </location>
</feature>